<name>W2TLP9_NECAM</name>
<accession>W2TLP9</accession>
<gene>
    <name evidence="1" type="ORF">NECAME_07889</name>
</gene>
<sequence length="76" mass="8622">MKYYAHLFSIRDSFNPILRAASSHIGSPRAMQQFYRAPGPLWPDTGSLRYPDCHLQSTTARDLEKPVQRADSIGQT</sequence>
<dbReference type="AlphaFoldDB" id="W2TLP9"/>
<proteinExistence type="predicted"/>
<dbReference type="Proteomes" id="UP000053676">
    <property type="component" value="Unassembled WGS sequence"/>
</dbReference>
<protein>
    <submittedName>
        <fullName evidence="1">Uncharacterized protein</fullName>
    </submittedName>
</protein>
<keyword evidence="2" id="KW-1185">Reference proteome</keyword>
<reference evidence="2" key="1">
    <citation type="journal article" date="2014" name="Nat. Genet.">
        <title>Genome of the human hookworm Necator americanus.</title>
        <authorList>
            <person name="Tang Y.T."/>
            <person name="Gao X."/>
            <person name="Rosa B.A."/>
            <person name="Abubucker S."/>
            <person name="Hallsworth-Pepin K."/>
            <person name="Martin J."/>
            <person name="Tyagi R."/>
            <person name="Heizer E."/>
            <person name="Zhang X."/>
            <person name="Bhonagiri-Palsikar V."/>
            <person name="Minx P."/>
            <person name="Warren W.C."/>
            <person name="Wang Q."/>
            <person name="Zhan B."/>
            <person name="Hotez P.J."/>
            <person name="Sternberg P.W."/>
            <person name="Dougall A."/>
            <person name="Gaze S.T."/>
            <person name="Mulvenna J."/>
            <person name="Sotillo J."/>
            <person name="Ranganathan S."/>
            <person name="Rabelo E.M."/>
            <person name="Wilson R.K."/>
            <person name="Felgner P.L."/>
            <person name="Bethony J."/>
            <person name="Hawdon J.M."/>
            <person name="Gasser R.B."/>
            <person name="Loukas A."/>
            <person name="Mitreva M."/>
        </authorList>
    </citation>
    <scope>NUCLEOTIDE SEQUENCE [LARGE SCALE GENOMIC DNA]</scope>
</reference>
<evidence type="ECO:0000313" key="2">
    <source>
        <dbReference type="Proteomes" id="UP000053676"/>
    </source>
</evidence>
<evidence type="ECO:0000313" key="1">
    <source>
        <dbReference type="EMBL" id="ETN82554.1"/>
    </source>
</evidence>
<dbReference type="KEGG" id="nai:NECAME_07889"/>
<organism evidence="1 2">
    <name type="scientific">Necator americanus</name>
    <name type="common">Human hookworm</name>
    <dbReference type="NCBI Taxonomy" id="51031"/>
    <lineage>
        <taxon>Eukaryota</taxon>
        <taxon>Metazoa</taxon>
        <taxon>Ecdysozoa</taxon>
        <taxon>Nematoda</taxon>
        <taxon>Chromadorea</taxon>
        <taxon>Rhabditida</taxon>
        <taxon>Rhabditina</taxon>
        <taxon>Rhabditomorpha</taxon>
        <taxon>Strongyloidea</taxon>
        <taxon>Ancylostomatidae</taxon>
        <taxon>Bunostominae</taxon>
        <taxon>Necator</taxon>
    </lineage>
</organism>
<dbReference type="EMBL" id="KI658433">
    <property type="protein sequence ID" value="ETN82554.1"/>
    <property type="molecule type" value="Genomic_DNA"/>
</dbReference>